<reference evidence="1" key="2">
    <citation type="submission" date="2015-06" db="UniProtKB">
        <authorList>
            <consortium name="EnsemblPlants"/>
        </authorList>
    </citation>
    <scope>IDENTIFICATION</scope>
</reference>
<accession>A0A0E0Q4H8</accession>
<reference evidence="2" key="1">
    <citation type="submission" date="2013-06" db="EMBL/GenBank/DDBJ databases">
        <authorList>
            <person name="Zhao Q."/>
        </authorList>
    </citation>
    <scope>NUCLEOTIDE SEQUENCE</scope>
    <source>
        <strain evidence="2">cv. W1943</strain>
    </source>
</reference>
<name>A0A0E0Q4H8_ORYRU</name>
<protein>
    <submittedName>
        <fullName evidence="1">Uncharacterized protein</fullName>
    </submittedName>
</protein>
<evidence type="ECO:0000313" key="1">
    <source>
        <dbReference type="EnsemblPlants" id="ORUFI07G03970.1"/>
    </source>
</evidence>
<dbReference type="AlphaFoldDB" id="A0A0E0Q4H8"/>
<dbReference type="EnsemblPlants" id="ORUFI07G03970.1">
    <property type="protein sequence ID" value="ORUFI07G03970.1"/>
    <property type="gene ID" value="ORUFI07G03970"/>
</dbReference>
<organism evidence="1 2">
    <name type="scientific">Oryza rufipogon</name>
    <name type="common">Brownbeard rice</name>
    <name type="synonym">Asian wild rice</name>
    <dbReference type="NCBI Taxonomy" id="4529"/>
    <lineage>
        <taxon>Eukaryota</taxon>
        <taxon>Viridiplantae</taxon>
        <taxon>Streptophyta</taxon>
        <taxon>Embryophyta</taxon>
        <taxon>Tracheophyta</taxon>
        <taxon>Spermatophyta</taxon>
        <taxon>Magnoliopsida</taxon>
        <taxon>Liliopsida</taxon>
        <taxon>Poales</taxon>
        <taxon>Poaceae</taxon>
        <taxon>BOP clade</taxon>
        <taxon>Oryzoideae</taxon>
        <taxon>Oryzeae</taxon>
        <taxon>Oryzinae</taxon>
        <taxon>Oryza</taxon>
    </lineage>
</organism>
<evidence type="ECO:0000313" key="2">
    <source>
        <dbReference type="Proteomes" id="UP000008022"/>
    </source>
</evidence>
<sequence>MVYPRIDVSRIRIRIPLVGGEKLDGGGHRLTWLPTTCARGECGAGPNYNCNVVFTCTREGWGFCLVTLTKLLSPKLIAPPPRPGSSCSKADVFRCPRALPLVCRGARVVPSHHLRGQLHLHHIVVASSPMHAPFSPPLATAKLLVGYQPSPHPSLGAVVELLPTAATQQPPPLSLLVTGHHTPLPRFSVWHPLRVHARTLMESVVLATMLRRRNVLHLPTLGDPLPISTCG</sequence>
<dbReference type="Gramene" id="ORUFI07G03970.1">
    <property type="protein sequence ID" value="ORUFI07G03970.1"/>
    <property type="gene ID" value="ORUFI07G03970"/>
</dbReference>
<proteinExistence type="predicted"/>
<dbReference type="HOGENOM" id="CLU_1201509_0_0_1"/>
<dbReference type="Proteomes" id="UP000008022">
    <property type="component" value="Unassembled WGS sequence"/>
</dbReference>
<keyword evidence="2" id="KW-1185">Reference proteome</keyword>